<dbReference type="FunFam" id="2.70.170.10:FF:000068">
    <property type="entry name" value="LOW QUALITY PROTEIN: 5-hydroxytryptamine receptor 3C-like"/>
    <property type="match status" value="1"/>
</dbReference>
<evidence type="ECO:0000313" key="18">
    <source>
        <dbReference type="EMBL" id="KAB0391128.1"/>
    </source>
</evidence>
<evidence type="ECO:0000256" key="9">
    <source>
        <dbReference type="ARBA" id="ARBA00023170"/>
    </source>
</evidence>
<evidence type="ECO:0000256" key="15">
    <source>
        <dbReference type="ARBA" id="ARBA00036239"/>
    </source>
</evidence>
<feature type="domain" description="Neurotransmitter-gated ion-channel ligand-binding" evidence="17">
    <location>
        <begin position="65"/>
        <end position="200"/>
    </location>
</feature>
<dbReference type="InterPro" id="IPR038050">
    <property type="entry name" value="Neuro_actylchol_rec"/>
</dbReference>
<keyword evidence="4" id="KW-0732">Signal</keyword>
<evidence type="ECO:0000256" key="7">
    <source>
        <dbReference type="ARBA" id="ARBA00023065"/>
    </source>
</evidence>
<evidence type="ECO:0000313" key="19">
    <source>
        <dbReference type="Proteomes" id="UP000437017"/>
    </source>
</evidence>
<evidence type="ECO:0000256" key="5">
    <source>
        <dbReference type="ARBA" id="ARBA00022989"/>
    </source>
</evidence>
<keyword evidence="6" id="KW-0770">Synapse</keyword>
<dbReference type="Gene3D" id="2.70.170.10">
    <property type="entry name" value="Neurotransmitter-gated ion-channel ligand-binding domain"/>
    <property type="match status" value="1"/>
</dbReference>
<keyword evidence="10" id="KW-0628">Postsynaptic cell membrane</keyword>
<comment type="catalytic activity">
    <reaction evidence="15">
        <text>Na(+)(in) = Na(+)(out)</text>
        <dbReference type="Rhea" id="RHEA:34963"/>
        <dbReference type="ChEBI" id="CHEBI:29101"/>
    </reaction>
</comment>
<feature type="region of interest" description="Disordered" evidence="16">
    <location>
        <begin position="431"/>
        <end position="452"/>
    </location>
</feature>
<keyword evidence="19" id="KW-1185">Reference proteome</keyword>
<name>A0A643BTZ1_BALPH</name>
<keyword evidence="12" id="KW-0407">Ion channel</keyword>
<dbReference type="InterPro" id="IPR049944">
    <property type="entry name" value="LGIC_TM_5-HT3"/>
</dbReference>
<evidence type="ECO:0000256" key="13">
    <source>
        <dbReference type="ARBA" id="ARBA00034104"/>
    </source>
</evidence>
<dbReference type="AlphaFoldDB" id="A0A643BTZ1"/>
<keyword evidence="8" id="KW-0472">Membrane</keyword>
<dbReference type="PANTHER" id="PTHR18945">
    <property type="entry name" value="NEUROTRANSMITTER GATED ION CHANNEL"/>
    <property type="match status" value="1"/>
</dbReference>
<evidence type="ECO:0000256" key="6">
    <source>
        <dbReference type="ARBA" id="ARBA00023018"/>
    </source>
</evidence>
<evidence type="ECO:0000256" key="3">
    <source>
        <dbReference type="ARBA" id="ARBA00022692"/>
    </source>
</evidence>
<dbReference type="EMBL" id="SGJD01004771">
    <property type="protein sequence ID" value="KAB0391128.1"/>
    <property type="molecule type" value="Genomic_DNA"/>
</dbReference>
<comment type="caution">
    <text evidence="18">The sequence shown here is derived from an EMBL/GenBank/DDBJ whole genome shotgun (WGS) entry which is preliminary data.</text>
</comment>
<evidence type="ECO:0000256" key="10">
    <source>
        <dbReference type="ARBA" id="ARBA00023257"/>
    </source>
</evidence>
<dbReference type="OrthoDB" id="6097796at2759"/>
<evidence type="ECO:0000256" key="2">
    <source>
        <dbReference type="ARBA" id="ARBA00022475"/>
    </source>
</evidence>
<dbReference type="SUPFAM" id="SSF63712">
    <property type="entry name" value="Nicotinic receptor ligand binding domain-like"/>
    <property type="match status" value="1"/>
</dbReference>
<dbReference type="GO" id="GO:0045211">
    <property type="term" value="C:postsynaptic membrane"/>
    <property type="evidence" value="ECO:0007669"/>
    <property type="project" value="UniProtKB-SubCell"/>
</dbReference>
<evidence type="ECO:0000256" key="14">
    <source>
        <dbReference type="ARBA" id="ARBA00034430"/>
    </source>
</evidence>
<evidence type="ECO:0000256" key="11">
    <source>
        <dbReference type="ARBA" id="ARBA00023286"/>
    </source>
</evidence>
<dbReference type="GO" id="GO:0004888">
    <property type="term" value="F:transmembrane signaling receptor activity"/>
    <property type="evidence" value="ECO:0007669"/>
    <property type="project" value="InterPro"/>
</dbReference>
<dbReference type="InterPro" id="IPR006202">
    <property type="entry name" value="Neur_chan_lig-bd"/>
</dbReference>
<dbReference type="SUPFAM" id="SSF90112">
    <property type="entry name" value="Neurotransmitter-gated ion-channel transmembrane pore"/>
    <property type="match status" value="1"/>
</dbReference>
<feature type="compositionally biased region" description="Pro residues" evidence="16">
    <location>
        <begin position="393"/>
        <end position="403"/>
    </location>
</feature>
<keyword evidence="11" id="KW-1071">Ligand-gated ion channel</keyword>
<dbReference type="InterPro" id="IPR006201">
    <property type="entry name" value="Neur_channel"/>
</dbReference>
<dbReference type="InterPro" id="IPR036734">
    <property type="entry name" value="Neur_chan_lig-bd_sf"/>
</dbReference>
<keyword evidence="7" id="KW-0406">Ion transport</keyword>
<dbReference type="InterPro" id="IPR036719">
    <property type="entry name" value="Neuro-gated_channel_TM_sf"/>
</dbReference>
<dbReference type="GO" id="GO:0005230">
    <property type="term" value="F:extracellular ligand-gated monoatomic ion channel activity"/>
    <property type="evidence" value="ECO:0007669"/>
    <property type="project" value="InterPro"/>
</dbReference>
<accession>A0A643BTZ1</accession>
<evidence type="ECO:0000256" key="4">
    <source>
        <dbReference type="ARBA" id="ARBA00022729"/>
    </source>
</evidence>
<keyword evidence="5" id="KW-1133">Transmembrane helix</keyword>
<feature type="non-terminal residue" evidence="18">
    <location>
        <position position="1"/>
    </location>
</feature>
<keyword evidence="9" id="KW-0675">Receptor</keyword>
<evidence type="ECO:0000256" key="1">
    <source>
        <dbReference type="ARBA" id="ARBA00022448"/>
    </source>
</evidence>
<keyword evidence="1" id="KW-0813">Transport</keyword>
<gene>
    <name evidence="18" type="ORF">E2I00_002192</name>
</gene>
<dbReference type="Gene3D" id="1.20.58.390">
    <property type="entry name" value="Neurotransmitter-gated ion-channel transmembrane domain"/>
    <property type="match status" value="1"/>
</dbReference>
<comment type="subcellular location">
    <subcellularLocation>
        <location evidence="13">Postsynaptic cell membrane</location>
        <topology evidence="13">Multi-pass membrane protein</topology>
    </subcellularLocation>
</comment>
<evidence type="ECO:0000256" key="16">
    <source>
        <dbReference type="SAM" id="MobiDB-lite"/>
    </source>
</evidence>
<sequence length="494" mass="55026">NTSQTPVLALLSQSLLSTGRGDNFIITCSGFDQHGVDPAAFQAVFDRKAFRPVTNFSIPTHVHISFTLSANLEVMWYNPFLRWNPVECGGIRKLSVAAENLWLPDIFIEEFMDMAYVSSDDHIEYSKPMQVTSICNLDIFYFPFEEQNCTLTSSSFIYTVQNMVLGMEQDVQEILKTSQNVVWSKGEWVLQGIHQRMMKMTVGTSDHQAQAQPLLPRVISLLVPSSFLIAIDVLSFYLPAESESYAPFKMTLLLGYNVFLLMTLNDLLPASGTPSHQYGPSLHQEKKSKEQRKQEVPGWCLWPSGRPNFPPGVYFALCLSLMVLRLLETIFITYLLHLATTQPPPRPRWLPQGNAAPLRPRRETRAWASALPTCLGREISTAHASSPITSPSLLPPPSCPHNPPADLGSPQPSLCLSAGVKEPVELVGKVPGPREAELNGCPGSARAQQEDEAQKQHSVSLWLQLSHMTDTLLFRLCLLFPAPSVVTVIILWDT</sequence>
<keyword evidence="3" id="KW-0812">Transmembrane</keyword>
<evidence type="ECO:0000256" key="12">
    <source>
        <dbReference type="ARBA" id="ARBA00023303"/>
    </source>
</evidence>
<comment type="catalytic activity">
    <reaction evidence="14">
        <text>K(+)(in) = K(+)(out)</text>
        <dbReference type="Rhea" id="RHEA:29463"/>
        <dbReference type="ChEBI" id="CHEBI:29103"/>
    </reaction>
</comment>
<feature type="region of interest" description="Disordered" evidence="16">
    <location>
        <begin position="385"/>
        <end position="408"/>
    </location>
</feature>
<dbReference type="Proteomes" id="UP000437017">
    <property type="component" value="Unassembled WGS sequence"/>
</dbReference>
<evidence type="ECO:0000256" key="8">
    <source>
        <dbReference type="ARBA" id="ARBA00023136"/>
    </source>
</evidence>
<dbReference type="CDD" id="cd19063">
    <property type="entry name" value="LGIC_TM_5-HT3"/>
    <property type="match status" value="1"/>
</dbReference>
<proteinExistence type="predicted"/>
<keyword evidence="2" id="KW-1003">Cell membrane</keyword>
<protein>
    <recommendedName>
        <fullName evidence="17">Neurotransmitter-gated ion-channel ligand-binding domain-containing protein</fullName>
    </recommendedName>
</protein>
<evidence type="ECO:0000259" key="17">
    <source>
        <dbReference type="Pfam" id="PF02931"/>
    </source>
</evidence>
<organism evidence="18 19">
    <name type="scientific">Balaenoptera physalus</name>
    <name type="common">Fin whale</name>
    <name type="synonym">Balaena physalus</name>
    <dbReference type="NCBI Taxonomy" id="9770"/>
    <lineage>
        <taxon>Eukaryota</taxon>
        <taxon>Metazoa</taxon>
        <taxon>Chordata</taxon>
        <taxon>Craniata</taxon>
        <taxon>Vertebrata</taxon>
        <taxon>Euteleostomi</taxon>
        <taxon>Mammalia</taxon>
        <taxon>Eutheria</taxon>
        <taxon>Laurasiatheria</taxon>
        <taxon>Artiodactyla</taxon>
        <taxon>Whippomorpha</taxon>
        <taxon>Cetacea</taxon>
        <taxon>Mysticeti</taxon>
        <taxon>Balaenopteridae</taxon>
        <taxon>Balaenoptera</taxon>
    </lineage>
</organism>
<dbReference type="Pfam" id="PF02931">
    <property type="entry name" value="Neur_chan_LBD"/>
    <property type="match status" value="1"/>
</dbReference>
<reference evidence="18 19" key="1">
    <citation type="journal article" date="2019" name="PLoS ONE">
        <title>Genomic analyses reveal an absence of contemporary introgressive admixture between fin whales and blue whales, despite known hybrids.</title>
        <authorList>
            <person name="Westbury M.V."/>
            <person name="Petersen B."/>
            <person name="Lorenzen E.D."/>
        </authorList>
    </citation>
    <scope>NUCLEOTIDE SEQUENCE [LARGE SCALE GENOMIC DNA]</scope>
    <source>
        <strain evidence="18">FinWhale-01</strain>
    </source>
</reference>